<gene>
    <name evidence="11" type="ORF">CAOG_003983</name>
</gene>
<feature type="compositionally biased region" description="Polar residues" evidence="8">
    <location>
        <begin position="165"/>
        <end position="181"/>
    </location>
</feature>
<dbReference type="GO" id="GO:0005739">
    <property type="term" value="C:mitochondrion"/>
    <property type="evidence" value="ECO:0007669"/>
    <property type="project" value="TreeGrafter"/>
</dbReference>
<feature type="active site" description="Proton acceptor" evidence="7">
    <location>
        <position position="280"/>
    </location>
</feature>
<dbReference type="PANTHER" id="PTHR10920:SF18">
    <property type="entry name" value="RRNA METHYLTRANSFERASE 2, MITOCHONDRIAL"/>
    <property type="match status" value="1"/>
</dbReference>
<dbReference type="Gene3D" id="3.40.50.150">
    <property type="entry name" value="Vaccinia Virus protein VP39"/>
    <property type="match status" value="1"/>
</dbReference>
<dbReference type="eggNOG" id="KOG4589">
    <property type="taxonomic scope" value="Eukaryota"/>
</dbReference>
<evidence type="ECO:0000259" key="10">
    <source>
        <dbReference type="Pfam" id="PF01728"/>
    </source>
</evidence>
<dbReference type="EMBL" id="KE346365">
    <property type="protein sequence ID" value="KJE93154.1"/>
    <property type="molecule type" value="Genomic_DNA"/>
</dbReference>
<keyword evidence="2" id="KW-0698">rRNA processing</keyword>
<evidence type="ECO:0000256" key="3">
    <source>
        <dbReference type="ARBA" id="ARBA00022603"/>
    </source>
</evidence>
<keyword evidence="3 11" id="KW-0489">Methyltransferase</keyword>
<keyword evidence="4 11" id="KW-0808">Transferase</keyword>
<feature type="chain" id="PRO_5002254995" description="rRNA methyltransferase 2, mitochondrial" evidence="9">
    <location>
        <begin position="26"/>
        <end position="326"/>
    </location>
</feature>
<feature type="domain" description="Ribosomal RNA methyltransferase FtsJ" evidence="10">
    <location>
        <begin position="192"/>
        <end position="323"/>
    </location>
</feature>
<dbReference type="InterPro" id="IPR015507">
    <property type="entry name" value="rRNA-MeTfrase_E"/>
</dbReference>
<dbReference type="Proteomes" id="UP000008743">
    <property type="component" value="Unassembled WGS sequence"/>
</dbReference>
<proteinExistence type="inferred from homology"/>
<dbReference type="InParanoid" id="A0A0D2X2U2"/>
<keyword evidence="12" id="KW-1185">Reference proteome</keyword>
<evidence type="ECO:0000256" key="4">
    <source>
        <dbReference type="ARBA" id="ARBA00022679"/>
    </source>
</evidence>
<dbReference type="Pfam" id="PF01728">
    <property type="entry name" value="FtsJ"/>
    <property type="match status" value="2"/>
</dbReference>
<evidence type="ECO:0000256" key="8">
    <source>
        <dbReference type="SAM" id="MobiDB-lite"/>
    </source>
</evidence>
<dbReference type="AlphaFoldDB" id="A0A0D2X2U2"/>
<dbReference type="InterPro" id="IPR029063">
    <property type="entry name" value="SAM-dependent_MTases_sf"/>
</dbReference>
<reference evidence="12" key="1">
    <citation type="submission" date="2011-02" db="EMBL/GenBank/DDBJ databases">
        <title>The Genome Sequence of Capsaspora owczarzaki ATCC 30864.</title>
        <authorList>
            <person name="Russ C."/>
            <person name="Cuomo C."/>
            <person name="Burger G."/>
            <person name="Gray M.W."/>
            <person name="Holland P.W.H."/>
            <person name="King N."/>
            <person name="Lang F.B.F."/>
            <person name="Roger A.J."/>
            <person name="Ruiz-Trillo I."/>
            <person name="Young S.K."/>
            <person name="Zeng Q."/>
            <person name="Gargeya S."/>
            <person name="Alvarado L."/>
            <person name="Berlin A."/>
            <person name="Chapman S.B."/>
            <person name="Chen Z."/>
            <person name="Freedman E."/>
            <person name="Gellesch M."/>
            <person name="Goldberg J."/>
            <person name="Griggs A."/>
            <person name="Gujja S."/>
            <person name="Heilman E."/>
            <person name="Heiman D."/>
            <person name="Howarth C."/>
            <person name="Mehta T."/>
            <person name="Neiman D."/>
            <person name="Pearson M."/>
            <person name="Roberts A."/>
            <person name="Saif S."/>
            <person name="Shea T."/>
            <person name="Shenoy N."/>
            <person name="Sisk P."/>
            <person name="Stolte C."/>
            <person name="Sykes S."/>
            <person name="White J."/>
            <person name="Yandava C."/>
            <person name="Haas B."/>
            <person name="Nusbaum C."/>
            <person name="Birren B."/>
        </authorList>
    </citation>
    <scope>NUCLEOTIDE SEQUENCE</scope>
    <source>
        <strain evidence="12">ATCC 30864</strain>
    </source>
</reference>
<feature type="domain" description="Ribosomal RNA methyltransferase FtsJ" evidence="10">
    <location>
        <begin position="55"/>
        <end position="125"/>
    </location>
</feature>
<evidence type="ECO:0000256" key="5">
    <source>
        <dbReference type="ARBA" id="ARBA00022691"/>
    </source>
</evidence>
<keyword evidence="9" id="KW-0732">Signal</keyword>
<evidence type="ECO:0000313" key="11">
    <source>
        <dbReference type="EMBL" id="KJE93154.1"/>
    </source>
</evidence>
<feature type="region of interest" description="Disordered" evidence="8">
    <location>
        <begin position="135"/>
        <end position="187"/>
    </location>
</feature>
<evidence type="ECO:0000256" key="9">
    <source>
        <dbReference type="SAM" id="SignalP"/>
    </source>
</evidence>
<protein>
    <recommendedName>
        <fullName evidence="6">rRNA methyltransferase 2, mitochondrial</fullName>
    </recommendedName>
</protein>
<evidence type="ECO:0000256" key="2">
    <source>
        <dbReference type="ARBA" id="ARBA00022552"/>
    </source>
</evidence>
<evidence type="ECO:0000313" key="12">
    <source>
        <dbReference type="Proteomes" id="UP000008743"/>
    </source>
</evidence>
<feature type="compositionally biased region" description="Polar residues" evidence="8">
    <location>
        <begin position="138"/>
        <end position="154"/>
    </location>
</feature>
<organism evidence="11 12">
    <name type="scientific">Capsaspora owczarzaki (strain ATCC 30864)</name>
    <dbReference type="NCBI Taxonomy" id="595528"/>
    <lineage>
        <taxon>Eukaryota</taxon>
        <taxon>Filasterea</taxon>
        <taxon>Capsaspora</taxon>
    </lineage>
</organism>
<dbReference type="RefSeq" id="XP_004347808.2">
    <property type="nucleotide sequence ID" value="XM_004347758.2"/>
</dbReference>
<comment type="similarity">
    <text evidence="1">Belongs to the class I-like SAM-binding methyltransferase superfamily. RNA methyltransferase RlmE family.</text>
</comment>
<sequence>MLRSTAVRLFSTLSLHGSIAATAAASGSRLGASSSRWTKRQQSDPYVHQALEDGYRCRSAYKLKQLDDKFHFLRTPAGQAAASKRATASTATAAQPVVVRSGLVVIDCGARPGGWTQVAVERVGKDFRDLLLRHSNETKQSSGTPPMAGAQQNEAHIDKEEQAQLKPNATNASSIATSNGAANAPPSPPLSPLVLAVDIEPMERVPGAIVLPQADMTATRTHNQLAAILGTRLVDVVLSDMAPPASGNAGVTHLQCVNLIEAALRFATRFLRIDGWFVCKSFHGTEDQLLTTTLRRHFREVHFCKPPATRTESGEFYYVCEGFVGR</sequence>
<dbReference type="PANTHER" id="PTHR10920">
    <property type="entry name" value="RIBOSOMAL RNA METHYLTRANSFERASE"/>
    <property type="match status" value="1"/>
</dbReference>
<keyword evidence="5 7" id="KW-0949">S-adenosyl-L-methionine</keyword>
<dbReference type="InterPro" id="IPR050082">
    <property type="entry name" value="RNA_methyltr_RlmE"/>
</dbReference>
<evidence type="ECO:0000256" key="1">
    <source>
        <dbReference type="ARBA" id="ARBA00009258"/>
    </source>
</evidence>
<evidence type="ECO:0000256" key="6">
    <source>
        <dbReference type="ARBA" id="ARBA00041184"/>
    </source>
</evidence>
<dbReference type="HAMAP" id="MF_01547">
    <property type="entry name" value="RNA_methyltr_E"/>
    <property type="match status" value="1"/>
</dbReference>
<name>A0A0D2X2U2_CAPO3</name>
<dbReference type="PIRSF" id="PIRSF005461">
    <property type="entry name" value="23S_rRNA_mtase"/>
    <property type="match status" value="1"/>
</dbReference>
<dbReference type="GO" id="GO:0008650">
    <property type="term" value="F:rRNA (uridine-2'-O-)-methyltransferase activity"/>
    <property type="evidence" value="ECO:0007669"/>
    <property type="project" value="TreeGrafter"/>
</dbReference>
<dbReference type="InterPro" id="IPR002877">
    <property type="entry name" value="RNA_MeTrfase_FtsJ_dom"/>
</dbReference>
<accession>A0A0D2X2U2</accession>
<dbReference type="STRING" id="595528.A0A0D2X2U2"/>
<dbReference type="OrthoDB" id="20105at2759"/>
<dbReference type="SUPFAM" id="SSF53335">
    <property type="entry name" value="S-adenosyl-L-methionine-dependent methyltransferases"/>
    <property type="match status" value="1"/>
</dbReference>
<feature type="signal peptide" evidence="9">
    <location>
        <begin position="1"/>
        <end position="25"/>
    </location>
</feature>
<dbReference type="PhylomeDB" id="A0A0D2X2U2"/>
<evidence type="ECO:0000256" key="7">
    <source>
        <dbReference type="PIRSR" id="PIRSR005461-1"/>
    </source>
</evidence>